<comment type="caution">
    <text evidence="2">The sequence shown here is derived from an EMBL/GenBank/DDBJ whole genome shotgun (WGS) entry which is preliminary data.</text>
</comment>
<evidence type="ECO:0000256" key="1">
    <source>
        <dbReference type="SAM" id="MobiDB-lite"/>
    </source>
</evidence>
<dbReference type="AlphaFoldDB" id="A0A9N7ZCG2"/>
<sequence>MERNNRCIVPWRYNFCTVCHDSFKRRKTTVVTERSRKISYQIAEPTLVPPPRGLNAGSGVHHYPCTTQTEPDSVTWLPAPRCGTSSGSRSSPGRGDTKFHPAAQSEAVWGSVGLFTWVPPSPGEKLRVGTRTFHRPAPRTKLSRRRCNVLILTSFHDFHRYHTTSRLIFTNCHAPPNPK</sequence>
<feature type="compositionally biased region" description="Low complexity" evidence="1">
    <location>
        <begin position="81"/>
        <end position="94"/>
    </location>
</feature>
<proteinExistence type="predicted"/>
<name>A0A9N7ZCG2_PLEPL</name>
<feature type="region of interest" description="Disordered" evidence="1">
    <location>
        <begin position="80"/>
        <end position="99"/>
    </location>
</feature>
<evidence type="ECO:0000313" key="2">
    <source>
        <dbReference type="EMBL" id="CAB1456704.1"/>
    </source>
</evidence>
<dbReference type="Proteomes" id="UP001153269">
    <property type="component" value="Unassembled WGS sequence"/>
</dbReference>
<protein>
    <submittedName>
        <fullName evidence="2">Uncharacterized protein</fullName>
    </submittedName>
</protein>
<keyword evidence="3" id="KW-1185">Reference proteome</keyword>
<accession>A0A9N7ZCG2</accession>
<organism evidence="2 3">
    <name type="scientific">Pleuronectes platessa</name>
    <name type="common">European plaice</name>
    <dbReference type="NCBI Taxonomy" id="8262"/>
    <lineage>
        <taxon>Eukaryota</taxon>
        <taxon>Metazoa</taxon>
        <taxon>Chordata</taxon>
        <taxon>Craniata</taxon>
        <taxon>Vertebrata</taxon>
        <taxon>Euteleostomi</taxon>
        <taxon>Actinopterygii</taxon>
        <taxon>Neopterygii</taxon>
        <taxon>Teleostei</taxon>
        <taxon>Neoteleostei</taxon>
        <taxon>Acanthomorphata</taxon>
        <taxon>Carangaria</taxon>
        <taxon>Pleuronectiformes</taxon>
        <taxon>Pleuronectoidei</taxon>
        <taxon>Pleuronectidae</taxon>
        <taxon>Pleuronectes</taxon>
    </lineage>
</organism>
<gene>
    <name evidence="2" type="ORF">PLEPLA_LOCUS44496</name>
</gene>
<evidence type="ECO:0000313" key="3">
    <source>
        <dbReference type="Proteomes" id="UP001153269"/>
    </source>
</evidence>
<reference evidence="2" key="1">
    <citation type="submission" date="2020-03" db="EMBL/GenBank/DDBJ databases">
        <authorList>
            <person name="Weist P."/>
        </authorList>
    </citation>
    <scope>NUCLEOTIDE SEQUENCE</scope>
</reference>
<dbReference type="EMBL" id="CADEAL010004308">
    <property type="protein sequence ID" value="CAB1456704.1"/>
    <property type="molecule type" value="Genomic_DNA"/>
</dbReference>